<organism evidence="2 3">
    <name type="scientific">Ruegeria intermedia</name>
    <dbReference type="NCBI Taxonomy" id="996115"/>
    <lineage>
        <taxon>Bacteria</taxon>
        <taxon>Pseudomonadati</taxon>
        <taxon>Pseudomonadota</taxon>
        <taxon>Alphaproteobacteria</taxon>
        <taxon>Rhodobacterales</taxon>
        <taxon>Roseobacteraceae</taxon>
        <taxon>Ruegeria</taxon>
    </lineage>
</organism>
<feature type="transmembrane region" description="Helical" evidence="1">
    <location>
        <begin position="33"/>
        <end position="55"/>
    </location>
</feature>
<keyword evidence="3" id="KW-1185">Reference proteome</keyword>
<protein>
    <submittedName>
        <fullName evidence="2">Uncharacterized protein</fullName>
    </submittedName>
</protein>
<dbReference type="OrthoDB" id="7709246at2"/>
<dbReference type="AlphaFoldDB" id="A0A1M4U5I8"/>
<evidence type="ECO:0000313" key="2">
    <source>
        <dbReference type="EMBL" id="SHE51938.1"/>
    </source>
</evidence>
<keyword evidence="1" id="KW-1133">Transmembrane helix</keyword>
<dbReference type="EMBL" id="FQVK01000003">
    <property type="protein sequence ID" value="SHE51938.1"/>
    <property type="molecule type" value="Genomic_DNA"/>
</dbReference>
<evidence type="ECO:0000313" key="3">
    <source>
        <dbReference type="Proteomes" id="UP000325134"/>
    </source>
</evidence>
<feature type="transmembrane region" description="Helical" evidence="1">
    <location>
        <begin position="67"/>
        <end position="87"/>
    </location>
</feature>
<dbReference type="Proteomes" id="UP000325134">
    <property type="component" value="Unassembled WGS sequence"/>
</dbReference>
<dbReference type="RefSeq" id="WP_149774739.1">
    <property type="nucleotide sequence ID" value="NZ_FQVK01000003.1"/>
</dbReference>
<reference evidence="2 3" key="1">
    <citation type="submission" date="2016-11" db="EMBL/GenBank/DDBJ databases">
        <authorList>
            <person name="Varghese N."/>
            <person name="Submissions S."/>
        </authorList>
    </citation>
    <scope>NUCLEOTIDE SEQUENCE [LARGE SCALE GENOMIC DNA]</scope>
    <source>
        <strain evidence="2 3">DSM 29341</strain>
    </source>
</reference>
<keyword evidence="1" id="KW-0472">Membrane</keyword>
<keyword evidence="1" id="KW-0812">Transmembrane</keyword>
<sequence length="97" mass="10072">MTDIATFAYLPLAALVLGTLAGFVAARWLGLRALLWLIGLTSLVALVLIAMLAGVGTGEEEQAFGPFVWLTGGVLPILFAEIMGGVVGRSLTVRSGQ</sequence>
<proteinExistence type="predicted"/>
<accession>A0A1M4U5I8</accession>
<gene>
    <name evidence="2" type="ORF">SAMN05444279_103184</name>
</gene>
<name>A0A1M4U5I8_9RHOB</name>
<evidence type="ECO:0000256" key="1">
    <source>
        <dbReference type="SAM" id="Phobius"/>
    </source>
</evidence>
<feature type="transmembrane region" description="Helical" evidence="1">
    <location>
        <begin position="6"/>
        <end position="26"/>
    </location>
</feature>